<dbReference type="OrthoDB" id="289126at2"/>
<accession>A0A5C6AAD4</accession>
<dbReference type="InterPro" id="IPR008964">
    <property type="entry name" value="Invasin/intimin_cell_adhesion"/>
</dbReference>
<dbReference type="InterPro" id="IPR003343">
    <property type="entry name" value="Big_2"/>
</dbReference>
<keyword evidence="1" id="KW-1133">Transmembrane helix</keyword>
<dbReference type="AlphaFoldDB" id="A0A5C6AAD4"/>
<dbReference type="RefSeq" id="WP_146578291.1">
    <property type="nucleotide sequence ID" value="NZ_SJPM01000005.1"/>
</dbReference>
<evidence type="ECO:0000259" key="2">
    <source>
        <dbReference type="SMART" id="SM00635"/>
    </source>
</evidence>
<dbReference type="Gene3D" id="2.60.40.1080">
    <property type="match status" value="2"/>
</dbReference>
<keyword evidence="4" id="KW-1185">Reference proteome</keyword>
<dbReference type="PANTHER" id="PTHR35889">
    <property type="entry name" value="CYCLOINULO-OLIGOSACCHARIDE FRUCTANOTRANSFERASE-RELATED"/>
    <property type="match status" value="1"/>
</dbReference>
<proteinExistence type="predicted"/>
<organism evidence="3 4">
    <name type="scientific">Neorhodopirellula pilleata</name>
    <dbReference type="NCBI Taxonomy" id="2714738"/>
    <lineage>
        <taxon>Bacteria</taxon>
        <taxon>Pseudomonadati</taxon>
        <taxon>Planctomycetota</taxon>
        <taxon>Planctomycetia</taxon>
        <taxon>Pirellulales</taxon>
        <taxon>Pirellulaceae</taxon>
        <taxon>Neorhodopirellula</taxon>
    </lineage>
</organism>
<dbReference type="InterPro" id="IPR011444">
    <property type="entry name" value="DUF1549"/>
</dbReference>
<feature type="domain" description="BIG2" evidence="2">
    <location>
        <begin position="266"/>
        <end position="348"/>
    </location>
</feature>
<dbReference type="EMBL" id="SJPM01000005">
    <property type="protein sequence ID" value="TWT96360.1"/>
    <property type="molecule type" value="Genomic_DNA"/>
</dbReference>
<evidence type="ECO:0000313" key="4">
    <source>
        <dbReference type="Proteomes" id="UP000316213"/>
    </source>
</evidence>
<dbReference type="PANTHER" id="PTHR35889:SF3">
    <property type="entry name" value="F-BOX DOMAIN-CONTAINING PROTEIN"/>
    <property type="match status" value="1"/>
</dbReference>
<keyword evidence="1" id="KW-0472">Membrane</keyword>
<dbReference type="InterPro" id="IPR022655">
    <property type="entry name" value="DUF1553"/>
</dbReference>
<sequence length="852" mass="94181" precursor="true">MTLVSRNRSGLAAGTSCLDFETSESRSHRAIVCFFLLATVVCALVVHSAQAAAPNANVTKSEPQAPVQFDVYPKSISLNSGADFQTFIAVLRREDGVTVDVTNEVRWNIDDEKLAKIDGNKLLPIADGKTSLTARFRNATVKVDVTVAQATVHPPISFVKDVMPVLTRSGCNTGSCHGAAQGKDGFRMSLFGFDPQGDYTRITREIGVRRINLAVPSESLFLKKAVGSVPHTGGKLFEVDSDYYQTLLTWLQAGAKNDPADQQPPAVTSVEIFPPQAVLEGEAATQQMVAVATYADGTTRDLSRLAAFSTNNASVAEINQDGLVVAGQRGEAFVMARFDTHTVGSQVLTLPAGLQYTPPASEPSNYVDELVDKKLQQLRILPSGPCTDHEFVRRATVDITGLLPTEEEVNRFVNDPAADKRAALIDQLLERKEFSEIWAMKFAQLLMIKTTNQVFKKSALLYSGWLTDQFARNVPISEMVEELLTSTGGTFTQPQTNFYEIEQETLKTSENVAQLFMGIRTQCAQCHNHPFDRWTMDDYYGFTAFFAQIGRKQAEDYRERIVYNRASGETKHPVTNQNVAPKFLGGEVPDTSGKDRREVLAKWLVSPENPYFATSVANRVWAHYMGMGIVDQVDDFRVSNPPSNPELLNMLGDKLVEYNYDFRKLVRDICTSRAYSRSSQTNESNAHDTRNFAHAVIRRIPAESLLDCICQVTESPDKFSGLPLGSRAVQIGDGSVSNYFLDTFGRSPRVTVCDCEASTEPSLSQALHLLNGETVHNKIVSSRVIKKWLEEEKLAPGQAIDRIYVRCLARSPDASEREAAEGMLAVEGAKPQEVLEDLLWAVLNGREFVFNH</sequence>
<evidence type="ECO:0000313" key="3">
    <source>
        <dbReference type="EMBL" id="TWT96360.1"/>
    </source>
</evidence>
<protein>
    <submittedName>
        <fullName evidence="3">Bacterial Ig-like domain (Group 2)</fullName>
    </submittedName>
</protein>
<keyword evidence="1" id="KW-0812">Transmembrane</keyword>
<evidence type="ECO:0000256" key="1">
    <source>
        <dbReference type="SAM" id="Phobius"/>
    </source>
</evidence>
<feature type="transmembrane region" description="Helical" evidence="1">
    <location>
        <begin position="30"/>
        <end position="49"/>
    </location>
</feature>
<name>A0A5C6AAD4_9BACT</name>
<feature type="domain" description="BIG2" evidence="2">
    <location>
        <begin position="65"/>
        <end position="146"/>
    </location>
</feature>
<reference evidence="3 4" key="1">
    <citation type="submission" date="2019-02" db="EMBL/GenBank/DDBJ databases">
        <title>Deep-cultivation of Planctomycetes and their phenomic and genomic characterization uncovers novel biology.</title>
        <authorList>
            <person name="Wiegand S."/>
            <person name="Jogler M."/>
            <person name="Boedeker C."/>
            <person name="Pinto D."/>
            <person name="Vollmers J."/>
            <person name="Rivas-Marin E."/>
            <person name="Kohn T."/>
            <person name="Peeters S.H."/>
            <person name="Heuer A."/>
            <person name="Rast P."/>
            <person name="Oberbeckmann S."/>
            <person name="Bunk B."/>
            <person name="Jeske O."/>
            <person name="Meyerdierks A."/>
            <person name="Storesund J.E."/>
            <person name="Kallscheuer N."/>
            <person name="Luecker S."/>
            <person name="Lage O.M."/>
            <person name="Pohl T."/>
            <person name="Merkel B.J."/>
            <person name="Hornburger P."/>
            <person name="Mueller R.-W."/>
            <person name="Bruemmer F."/>
            <person name="Labrenz M."/>
            <person name="Spormann A.M."/>
            <person name="Op Den Camp H."/>
            <person name="Overmann J."/>
            <person name="Amann R."/>
            <person name="Jetten M.S.M."/>
            <person name="Mascher T."/>
            <person name="Medema M.H."/>
            <person name="Devos D.P."/>
            <person name="Kaster A.-K."/>
            <person name="Ovreas L."/>
            <person name="Rohde M."/>
            <person name="Galperin M.Y."/>
            <person name="Jogler C."/>
        </authorList>
    </citation>
    <scope>NUCLEOTIDE SEQUENCE [LARGE SCALE GENOMIC DNA]</scope>
    <source>
        <strain evidence="3 4">Pla100</strain>
    </source>
</reference>
<dbReference type="SMART" id="SM00635">
    <property type="entry name" value="BID_2"/>
    <property type="match status" value="2"/>
</dbReference>
<comment type="caution">
    <text evidence="3">The sequence shown here is derived from an EMBL/GenBank/DDBJ whole genome shotgun (WGS) entry which is preliminary data.</text>
</comment>
<dbReference type="Pfam" id="PF07587">
    <property type="entry name" value="PSD1"/>
    <property type="match status" value="1"/>
</dbReference>
<dbReference type="Proteomes" id="UP000316213">
    <property type="component" value="Unassembled WGS sequence"/>
</dbReference>
<dbReference type="Pfam" id="PF07583">
    <property type="entry name" value="PSCyt2"/>
    <property type="match status" value="1"/>
</dbReference>
<dbReference type="SUPFAM" id="SSF49373">
    <property type="entry name" value="Invasin/intimin cell-adhesion fragments"/>
    <property type="match status" value="1"/>
</dbReference>
<gene>
    <name evidence="3" type="ORF">Pla100_28380</name>
</gene>